<organism evidence="1 2">
    <name type="scientific">Liberibacter crescens (strain BT-1)</name>
    <dbReference type="NCBI Taxonomy" id="1215343"/>
    <lineage>
        <taxon>Bacteria</taxon>
        <taxon>Pseudomonadati</taxon>
        <taxon>Pseudomonadota</taxon>
        <taxon>Alphaproteobacteria</taxon>
        <taxon>Hyphomicrobiales</taxon>
        <taxon>Rhizobiaceae</taxon>
        <taxon>Liberibacter</taxon>
    </lineage>
</organism>
<name>L0EUX3_LIBCB</name>
<dbReference type="KEGG" id="lcc:B488_01930"/>
<evidence type="ECO:0000313" key="1">
    <source>
        <dbReference type="EMBL" id="AGA64186.1"/>
    </source>
</evidence>
<dbReference type="EMBL" id="CP003789">
    <property type="protein sequence ID" value="AGA64186.1"/>
    <property type="molecule type" value="Genomic_DNA"/>
</dbReference>
<proteinExistence type="predicted"/>
<dbReference type="HOGENOM" id="CLU_3154450_0_0_5"/>
<dbReference type="PATRIC" id="fig|1215343.11.peg.202"/>
<protein>
    <submittedName>
        <fullName evidence="1">Uncharacterized protein</fullName>
    </submittedName>
</protein>
<gene>
    <name evidence="1" type="ordered locus">B488_01930</name>
</gene>
<evidence type="ECO:0000313" key="2">
    <source>
        <dbReference type="Proteomes" id="UP000010799"/>
    </source>
</evidence>
<keyword evidence="2" id="KW-1185">Reference proteome</keyword>
<dbReference type="STRING" id="1215343.B488_01930"/>
<dbReference type="Proteomes" id="UP000010799">
    <property type="component" value="Chromosome"/>
</dbReference>
<sequence>MRFYAHNAFVAEIVLPNASVEKFFLKCAKWICCVRNVSSWKENYILQW</sequence>
<reference evidence="1 2" key="1">
    <citation type="journal article" date="2012" name="Stand. Genomic Sci.">
        <title>Complete genome sequence of Liberibacter crescens BT-1.</title>
        <authorList>
            <person name="Leonard M.T."/>
            <person name="Fagen J.R."/>
            <person name="Davis-Richardson A.G."/>
            <person name="Davis M.J."/>
            <person name="Triplett E.W."/>
        </authorList>
    </citation>
    <scope>NUCLEOTIDE SEQUENCE [LARGE SCALE GENOMIC DNA]</scope>
    <source>
        <strain evidence="1 2">BT-1</strain>
    </source>
</reference>
<dbReference type="AlphaFoldDB" id="L0EUX3"/>
<accession>L0EUX3</accession>